<dbReference type="RefSeq" id="WP_198826396.1">
    <property type="nucleotide sequence ID" value="NZ_CP066308.1"/>
</dbReference>
<evidence type="ECO:0000313" key="2">
    <source>
        <dbReference type="EMBL" id="QQE72763.1"/>
    </source>
</evidence>
<reference evidence="2 4" key="1">
    <citation type="submission" date="2020-12" db="EMBL/GenBank/DDBJ databases">
        <title>strain FJAT-54423T represents a novel species of the genus Brevibacillus.</title>
        <authorList>
            <person name="Tang R."/>
        </authorList>
    </citation>
    <scope>NUCLEOTIDE SEQUENCE [LARGE SCALE GENOMIC DNA]</scope>
    <source>
        <strain evidence="2 4">FJAT-54423</strain>
    </source>
</reference>
<dbReference type="Proteomes" id="UP000677234">
    <property type="component" value="Chromosome"/>
</dbReference>
<keyword evidence="5" id="KW-1185">Reference proteome</keyword>
<feature type="signal peptide" evidence="1">
    <location>
        <begin position="1"/>
        <end position="22"/>
    </location>
</feature>
<name>A0A7T5JLY3_9BACL</name>
<dbReference type="Proteomes" id="UP000595847">
    <property type="component" value="Chromosome"/>
</dbReference>
<protein>
    <submittedName>
        <fullName evidence="2">Uncharacterized protein</fullName>
    </submittedName>
</protein>
<accession>A0A7T5JLY3</accession>
<dbReference type="EMBL" id="CP066308">
    <property type="protein sequence ID" value="QQE72763.1"/>
    <property type="molecule type" value="Genomic_DNA"/>
</dbReference>
<evidence type="ECO:0000313" key="3">
    <source>
        <dbReference type="EMBL" id="QUO39841.1"/>
    </source>
</evidence>
<reference evidence="3" key="2">
    <citation type="submission" date="2021-04" db="EMBL/GenBank/DDBJ databases">
        <title>Brevibacillus composti FJAT-54423, complete genome.</title>
        <authorList>
            <person name="Tang R."/>
        </authorList>
    </citation>
    <scope>NUCLEOTIDE SEQUENCE</scope>
    <source>
        <strain evidence="3">FJAT-54424</strain>
    </source>
</reference>
<feature type="chain" id="PRO_5039523284" evidence="1">
    <location>
        <begin position="23"/>
        <end position="171"/>
    </location>
</feature>
<dbReference type="AlphaFoldDB" id="A0A7T5JLY3"/>
<dbReference type="EMBL" id="CP073708">
    <property type="protein sequence ID" value="QUO39841.1"/>
    <property type="molecule type" value="Genomic_DNA"/>
</dbReference>
<keyword evidence="1" id="KW-0732">Signal</keyword>
<evidence type="ECO:0000256" key="1">
    <source>
        <dbReference type="SAM" id="SignalP"/>
    </source>
</evidence>
<dbReference type="KEGG" id="bcop:JD108_12445"/>
<organism evidence="2 4">
    <name type="scientific">Brevibacillus composti</name>
    <dbReference type="NCBI Taxonomy" id="2796470"/>
    <lineage>
        <taxon>Bacteria</taxon>
        <taxon>Bacillati</taxon>
        <taxon>Bacillota</taxon>
        <taxon>Bacilli</taxon>
        <taxon>Bacillales</taxon>
        <taxon>Paenibacillaceae</taxon>
        <taxon>Brevibacillus</taxon>
    </lineage>
</organism>
<proteinExistence type="predicted"/>
<gene>
    <name evidence="2" type="ORF">JD108_12445</name>
    <name evidence="3" type="ORF">KDJ56_12390</name>
</gene>
<evidence type="ECO:0000313" key="5">
    <source>
        <dbReference type="Proteomes" id="UP000677234"/>
    </source>
</evidence>
<evidence type="ECO:0000313" key="4">
    <source>
        <dbReference type="Proteomes" id="UP000595847"/>
    </source>
</evidence>
<sequence>MPRRLFLAIAVSAFLAAMLSFVPTLSIKQADVPAFQASRPVELSEQNVVDLFTFLSTHYKIKRVKWENPSVFVDLAVSPGDAIEPGKVYRDFYSLTHDVFRLTGNVEHLFFRLLERKETDKSTKLLIAIEANRPDRAAYDLSPDKIEDVEAHVRSRFAVRIDPYFYDRVSP</sequence>